<feature type="transmembrane region" description="Helical" evidence="6">
    <location>
        <begin position="105"/>
        <end position="130"/>
    </location>
</feature>
<dbReference type="PANTHER" id="PTHR11206">
    <property type="entry name" value="MULTIDRUG RESISTANCE PROTEIN"/>
    <property type="match status" value="1"/>
</dbReference>
<dbReference type="Pfam" id="PF01554">
    <property type="entry name" value="MatE"/>
    <property type="match status" value="2"/>
</dbReference>
<keyword evidence="4 6" id="KW-1133">Transmembrane helix</keyword>
<keyword evidence="5 6" id="KW-0472">Membrane</keyword>
<dbReference type="GO" id="GO:0015297">
    <property type="term" value="F:antiporter activity"/>
    <property type="evidence" value="ECO:0007669"/>
    <property type="project" value="InterPro"/>
</dbReference>
<evidence type="ECO:0000313" key="8">
    <source>
        <dbReference type="Proteomes" id="UP001497516"/>
    </source>
</evidence>
<name>A0AAV2GHT3_9ROSI</name>
<feature type="transmembrane region" description="Helical" evidence="6">
    <location>
        <begin position="331"/>
        <end position="354"/>
    </location>
</feature>
<proteinExistence type="inferred from homology"/>
<keyword evidence="3 6" id="KW-0812">Transmembrane</keyword>
<dbReference type="AlphaFoldDB" id="A0AAV2GHT3"/>
<feature type="transmembrane region" description="Helical" evidence="6">
    <location>
        <begin position="181"/>
        <end position="201"/>
    </location>
</feature>
<dbReference type="GO" id="GO:0016020">
    <property type="term" value="C:membrane"/>
    <property type="evidence" value="ECO:0007669"/>
    <property type="project" value="UniProtKB-SubCell"/>
</dbReference>
<reference evidence="7 8" key="1">
    <citation type="submission" date="2024-04" db="EMBL/GenBank/DDBJ databases">
        <authorList>
            <person name="Fracassetti M."/>
        </authorList>
    </citation>
    <scope>NUCLEOTIDE SEQUENCE [LARGE SCALE GENOMIC DNA]</scope>
</reference>
<dbReference type="GO" id="GO:0042910">
    <property type="term" value="F:xenobiotic transmembrane transporter activity"/>
    <property type="evidence" value="ECO:0007669"/>
    <property type="project" value="InterPro"/>
</dbReference>
<evidence type="ECO:0000256" key="2">
    <source>
        <dbReference type="ARBA" id="ARBA00010199"/>
    </source>
</evidence>
<evidence type="ECO:0000256" key="6">
    <source>
        <dbReference type="RuleBase" id="RU004914"/>
    </source>
</evidence>
<dbReference type="Proteomes" id="UP001497516">
    <property type="component" value="Chromosome 9"/>
</dbReference>
<protein>
    <recommendedName>
        <fullName evidence="6">Protein DETOXIFICATION</fullName>
    </recommendedName>
    <alternativeName>
        <fullName evidence="6">Multidrug and toxic compound extrusion protein</fullName>
    </alternativeName>
</protein>
<feature type="transmembrane region" description="Helical" evidence="6">
    <location>
        <begin position="62"/>
        <end position="84"/>
    </location>
</feature>
<evidence type="ECO:0000256" key="1">
    <source>
        <dbReference type="ARBA" id="ARBA00004141"/>
    </source>
</evidence>
<feature type="transmembrane region" description="Helical" evidence="6">
    <location>
        <begin position="291"/>
        <end position="311"/>
    </location>
</feature>
<organism evidence="7 8">
    <name type="scientific">Linum trigynum</name>
    <dbReference type="NCBI Taxonomy" id="586398"/>
    <lineage>
        <taxon>Eukaryota</taxon>
        <taxon>Viridiplantae</taxon>
        <taxon>Streptophyta</taxon>
        <taxon>Embryophyta</taxon>
        <taxon>Tracheophyta</taxon>
        <taxon>Spermatophyta</taxon>
        <taxon>Magnoliopsida</taxon>
        <taxon>eudicotyledons</taxon>
        <taxon>Gunneridae</taxon>
        <taxon>Pentapetalae</taxon>
        <taxon>rosids</taxon>
        <taxon>fabids</taxon>
        <taxon>Malpighiales</taxon>
        <taxon>Linaceae</taxon>
        <taxon>Linum</taxon>
    </lineage>
</organism>
<feature type="transmembrane region" description="Helical" evidence="6">
    <location>
        <begin position="242"/>
        <end position="263"/>
    </location>
</feature>
<dbReference type="InterPro" id="IPR045069">
    <property type="entry name" value="MATE_euk"/>
</dbReference>
<feature type="transmembrane region" description="Helical" evidence="6">
    <location>
        <begin position="33"/>
        <end position="56"/>
    </location>
</feature>
<evidence type="ECO:0000256" key="3">
    <source>
        <dbReference type="ARBA" id="ARBA00022692"/>
    </source>
</evidence>
<comment type="similarity">
    <text evidence="2 6">Belongs to the multi antimicrobial extrusion (MATE) (TC 2.A.66.1) family.</text>
</comment>
<feature type="transmembrane region" description="Helical" evidence="6">
    <location>
        <begin position="375"/>
        <end position="399"/>
    </location>
</feature>
<dbReference type="InterPro" id="IPR002528">
    <property type="entry name" value="MATE_fam"/>
</dbReference>
<dbReference type="EMBL" id="OZ034822">
    <property type="protein sequence ID" value="CAL1409827.1"/>
    <property type="molecule type" value="Genomic_DNA"/>
</dbReference>
<gene>
    <name evidence="7" type="ORF">LTRI10_LOCUS49295</name>
</gene>
<sequence length="477" mass="51488">METMAVSTTSRSSSSSSSSKWLVSLKELKKVSLVAAPMVAVTVLQYLLQVVSIMMVGHLGQLSLSAASIASSFTSVTGFSLLFGMAGGLETLCGQAYGAEQYHKLATYTYTAIASMTLICFPISILWLFLTDKLLILTGQDHSVSKLARSYSICLIPNLFSYAILQALIRYFQAQSLITPLLFSSLATLCIHIPLCWALVFRSGLGTIGAALAVSLSYWVYVVLLGVYMARSAECMRTRCKFVFKDVLLAAGEFLRFAAPSAVMTCLEWWSYEVLILLSGLLPSPKVETSVLSICFTITYLHYFIPYGFGATVSTRVSNELGAGNPRAAKMAVGAILVLAIIELVVVIVPLVLCRRFLGYAFSSDKEIVKKVADMAPFICASVVMDTLQTVLSGVVRGIGWQNLGAYVNLGAYYLVGTPVAVVLAFVVHIGGKGLLIGLASGSFVQATMFAFRIALTDWQQQASKARERIFHGGDDA</sequence>
<feature type="transmembrane region" description="Helical" evidence="6">
    <location>
        <begin position="207"/>
        <end position="230"/>
    </location>
</feature>
<feature type="transmembrane region" description="Helical" evidence="6">
    <location>
        <begin position="150"/>
        <end position="169"/>
    </location>
</feature>
<dbReference type="NCBIfam" id="TIGR00797">
    <property type="entry name" value="matE"/>
    <property type="match status" value="1"/>
</dbReference>
<feature type="transmembrane region" description="Helical" evidence="6">
    <location>
        <begin position="435"/>
        <end position="456"/>
    </location>
</feature>
<dbReference type="GO" id="GO:1990961">
    <property type="term" value="P:xenobiotic detoxification by transmembrane export across the plasma membrane"/>
    <property type="evidence" value="ECO:0007669"/>
    <property type="project" value="InterPro"/>
</dbReference>
<feature type="transmembrane region" description="Helical" evidence="6">
    <location>
        <begin position="411"/>
        <end position="428"/>
    </location>
</feature>
<accession>A0AAV2GHT3</accession>
<dbReference type="CDD" id="cd13132">
    <property type="entry name" value="MATE_eukaryotic"/>
    <property type="match status" value="1"/>
</dbReference>
<evidence type="ECO:0000256" key="5">
    <source>
        <dbReference type="ARBA" id="ARBA00023136"/>
    </source>
</evidence>
<evidence type="ECO:0000313" key="7">
    <source>
        <dbReference type="EMBL" id="CAL1409827.1"/>
    </source>
</evidence>
<evidence type="ECO:0000256" key="4">
    <source>
        <dbReference type="ARBA" id="ARBA00022989"/>
    </source>
</evidence>
<keyword evidence="8" id="KW-1185">Reference proteome</keyword>
<comment type="subcellular location">
    <subcellularLocation>
        <location evidence="1">Membrane</location>
        <topology evidence="1">Multi-pass membrane protein</topology>
    </subcellularLocation>
</comment>